<dbReference type="HOGENOM" id="CLU_011736_6_0_11"/>
<dbReference type="EMBL" id="CP007457">
    <property type="protein sequence ID" value="AIZ16538.1"/>
    <property type="molecule type" value="Genomic_DNA"/>
</dbReference>
<evidence type="ECO:0000259" key="2">
    <source>
        <dbReference type="Pfam" id="PF18755"/>
    </source>
</evidence>
<evidence type="ECO:0000313" key="3">
    <source>
        <dbReference type="EMBL" id="AIZ16538.1"/>
    </source>
</evidence>
<dbReference type="Pfam" id="PF18755">
    <property type="entry name" value="RAMA"/>
    <property type="match status" value="1"/>
</dbReference>
<dbReference type="Pfam" id="PF03235">
    <property type="entry name" value="GmrSD_N"/>
    <property type="match status" value="1"/>
</dbReference>
<reference evidence="3 4" key="1">
    <citation type="journal article" date="2015" name="Genome Announc.">
        <title>Bifidobacterium pseudolongum Strain PV8-2, Isolated from a Stool Sample of an Anemic Kenyan Infant.</title>
        <authorList>
            <person name="Vazquez-Gutierrez P."/>
            <person name="Lacroix C."/>
            <person name="Chassard C."/>
            <person name="Klumpp J."/>
            <person name="Stevens M.J."/>
            <person name="Jans C."/>
        </authorList>
    </citation>
    <scope>NUCLEOTIDE SEQUENCE [LARGE SCALE GENOMIC DNA]</scope>
    <source>
        <strain evidence="3 4">PV8-2</strain>
    </source>
</reference>
<dbReference type="PANTHER" id="PTHR35149:SF1">
    <property type="entry name" value="DUF5655 DOMAIN-CONTAINING PROTEIN"/>
    <property type="match status" value="1"/>
</dbReference>
<dbReference type="AlphaFoldDB" id="A0A0A7I8G7"/>
<dbReference type="RefSeq" id="WP_022858732.1">
    <property type="nucleotide sequence ID" value="NZ_CP007457.1"/>
</dbReference>
<feature type="domain" description="RAMA" evidence="2">
    <location>
        <begin position="597"/>
        <end position="690"/>
    </location>
</feature>
<protein>
    <submittedName>
        <fullName evidence="3">Type I restriction-modification system methylation subunit</fullName>
    </submittedName>
</protein>
<dbReference type="Proteomes" id="UP000030636">
    <property type="component" value="Chromosome"/>
</dbReference>
<feature type="domain" description="GmrSD restriction endonucleases N-terminal" evidence="1">
    <location>
        <begin position="12"/>
        <end position="226"/>
    </location>
</feature>
<keyword evidence="4" id="KW-1185">Reference proteome</keyword>
<evidence type="ECO:0000259" key="1">
    <source>
        <dbReference type="Pfam" id="PF03235"/>
    </source>
</evidence>
<dbReference type="OrthoDB" id="9798761at2"/>
<organism evidence="3 4">
    <name type="scientific">Bifidobacterium pseudolongum PV8-2</name>
    <dbReference type="NCBI Taxonomy" id="1447715"/>
    <lineage>
        <taxon>Bacteria</taxon>
        <taxon>Bacillati</taxon>
        <taxon>Actinomycetota</taxon>
        <taxon>Actinomycetes</taxon>
        <taxon>Bifidobacteriales</taxon>
        <taxon>Bifidobacteriaceae</taxon>
        <taxon>Bifidobacterium</taxon>
    </lineage>
</organism>
<evidence type="ECO:0000313" key="4">
    <source>
        <dbReference type="Proteomes" id="UP000030636"/>
    </source>
</evidence>
<name>A0A0A7I8G7_9BIFI</name>
<dbReference type="PANTHER" id="PTHR35149">
    <property type="entry name" value="SLL5132 PROTEIN"/>
    <property type="match status" value="1"/>
</dbReference>
<dbReference type="STRING" id="1447715.AH67_06140"/>
<sequence length="692" mass="78271">MSISASEKPLSKVFTADYRFAIPAFQRSYSWHNVQMKQLIEDVMDACAVHDGPYFLGSLILVRDEHGMHQVIDGQQRLVSLSIIFAVLLTLEEDPQLHASLAGLLTEAGDKLRGIETEPRLRLREQDEEFFREYVQHGDLEALFDLRDTDIATQAQRNIQMNTKCAYDTLAAMADDERRQFAAYLVNDVMFVIVTTDDISGAYRIFDVMNMRGMPLTPSDVFKAKVVSGISSAARTVYARYWDDIMEPMGDENARIERFFADLDLIFTRTPICESLIADFTGHVLDGYIRKGQCIEFIDEVLRPYAICDEILHRPSESLLPRSVVDLLCALGDYPYSDWKPVALWALVHSLDNLNDPDTVVFAHGERNASQRVSLHDGERLMQILTMLDRVTGIDCLNGKSELERRTRAATIVRDLKKQSPLQRIAGFSVSADEQRLAMLHLRGELSIDAGMRRLLLIRANEQLSGERITRPRSLNAVPIIPERVPTGSQFAAWPAGTCDYWAQRIGNFVLTQKAPRYFNAVDDFGARRDLMVRDASSRRFPLTRVLRDLEVITPQYLELRQRQIIDLIAQAWHIDRGDVAIAEQQAAAATHTPGVAHRSKRTSKRVAVAEVVRAGLLKPGDRFVWNRPRKHETWIITVTETGFQGEDGTEYATPTAAARQIGGSTASLNVWKRESDGRALSDIWKAYRAMM</sequence>
<accession>A0A0A7I8G7</accession>
<dbReference type="InterPro" id="IPR040843">
    <property type="entry name" value="RAMA"/>
</dbReference>
<dbReference type="KEGG" id="bpsp:AH67_06140"/>
<gene>
    <name evidence="3" type="ORF">AH67_06140</name>
</gene>
<dbReference type="InterPro" id="IPR004919">
    <property type="entry name" value="GmrSD_N"/>
</dbReference>
<proteinExistence type="predicted"/>